<dbReference type="EMBL" id="GBRH01176302">
    <property type="protein sequence ID" value="JAE21594.1"/>
    <property type="molecule type" value="Transcribed_RNA"/>
</dbReference>
<proteinExistence type="predicted"/>
<accession>A0A0A9GDW9</accession>
<name>A0A0A9GDW9_ARUDO</name>
<reference evidence="1" key="1">
    <citation type="submission" date="2014-09" db="EMBL/GenBank/DDBJ databases">
        <authorList>
            <person name="Magalhaes I.L.F."/>
            <person name="Oliveira U."/>
            <person name="Santos F.R."/>
            <person name="Vidigal T.H.D.A."/>
            <person name="Brescovit A.D."/>
            <person name="Santos A.J."/>
        </authorList>
    </citation>
    <scope>NUCLEOTIDE SEQUENCE</scope>
    <source>
        <tissue evidence="1">Shoot tissue taken approximately 20 cm above the soil surface</tissue>
    </source>
</reference>
<organism evidence="1">
    <name type="scientific">Arundo donax</name>
    <name type="common">Giant reed</name>
    <name type="synonym">Donax arundinaceus</name>
    <dbReference type="NCBI Taxonomy" id="35708"/>
    <lineage>
        <taxon>Eukaryota</taxon>
        <taxon>Viridiplantae</taxon>
        <taxon>Streptophyta</taxon>
        <taxon>Embryophyta</taxon>
        <taxon>Tracheophyta</taxon>
        <taxon>Spermatophyta</taxon>
        <taxon>Magnoliopsida</taxon>
        <taxon>Liliopsida</taxon>
        <taxon>Poales</taxon>
        <taxon>Poaceae</taxon>
        <taxon>PACMAD clade</taxon>
        <taxon>Arundinoideae</taxon>
        <taxon>Arundineae</taxon>
        <taxon>Arundo</taxon>
    </lineage>
</organism>
<protein>
    <submittedName>
        <fullName evidence="1">Uncharacterized protein</fullName>
    </submittedName>
</protein>
<reference evidence="1" key="2">
    <citation type="journal article" date="2015" name="Data Brief">
        <title>Shoot transcriptome of the giant reed, Arundo donax.</title>
        <authorList>
            <person name="Barrero R.A."/>
            <person name="Guerrero F.D."/>
            <person name="Moolhuijzen P."/>
            <person name="Goolsby J.A."/>
            <person name="Tidwell J."/>
            <person name="Bellgard S.E."/>
            <person name="Bellgard M.I."/>
        </authorList>
    </citation>
    <scope>NUCLEOTIDE SEQUENCE</scope>
    <source>
        <tissue evidence="1">Shoot tissue taken approximately 20 cm above the soil surface</tissue>
    </source>
</reference>
<sequence>MSHSPRRCSSRR</sequence>
<evidence type="ECO:0000313" key="1">
    <source>
        <dbReference type="EMBL" id="JAE21594.1"/>
    </source>
</evidence>